<proteinExistence type="predicted"/>
<comment type="caution">
    <text evidence="2">The sequence shown here is derived from an EMBL/GenBank/DDBJ whole genome shotgun (WGS) entry which is preliminary data.</text>
</comment>
<organism evidence="2 3">
    <name type="scientific">Metabacillus bambusae</name>
    <dbReference type="NCBI Taxonomy" id="2795218"/>
    <lineage>
        <taxon>Bacteria</taxon>
        <taxon>Bacillati</taxon>
        <taxon>Bacillota</taxon>
        <taxon>Bacilli</taxon>
        <taxon>Bacillales</taxon>
        <taxon>Bacillaceae</taxon>
        <taxon>Metabacillus</taxon>
    </lineage>
</organism>
<dbReference type="SUPFAM" id="SSF52540">
    <property type="entry name" value="P-loop containing nucleoside triphosphate hydrolases"/>
    <property type="match status" value="1"/>
</dbReference>
<gene>
    <name evidence="2" type="ORF">I7822_21985</name>
</gene>
<dbReference type="PANTHER" id="PTHR43581:SF4">
    <property type="entry name" value="ATP_GTP PHOSPHATASE"/>
    <property type="match status" value="1"/>
</dbReference>
<sequence>MLEHINVKQFRKFRDLYIEIPSRLTLISGANGIGKSTLLGLIANGSGTKVFKTLGNKDFHPEFKDYFILSKDEHKDTRKSEDFYEVTLKYLYKDTEVFKRVRTSHPNEKHLKLVPRTVNFDGIQNEAIAKDIKQKTGISESARIPLPTYFVSVSRLFPFGESQSTNDDLTKVSNRKNIHDQNELIKSYIDMYNKVLPRSINRDSNELYETSKPKINYSGFYVKPNFSNILTQSIGQDSLSGIINALLSFQNISSNPDYIGGILCIDELDASLHPDAQRKLLRLLKEQADKLNLQIIFTSHSLTIIKEMLKLEQRDSDKYSVLYFKNNLRPFYRGGDTYSSIKADLFSEIHYSMPKVKVYLEDDEAEFALKQIIKIYQEVKQDTQDILSKCELISSQIGCSTLINLPEKDSYFRDTIIVLDGDAKYNKQPEVGRFLETEPTGFNVLNNIHKNVLFLPDEFSPEATLFRALYKMAKYEEEHYDFWYSVENNVNLGNYHAQNILNELDEMIINNQLNRDRFKQWFKSHRSFFEQSGIYNYYYFEIRASTEIKAFVETFINQVDIKLAQLKSRGF</sequence>
<dbReference type="EMBL" id="JAGDEL010000021">
    <property type="protein sequence ID" value="MBO1514298.1"/>
    <property type="molecule type" value="Genomic_DNA"/>
</dbReference>
<dbReference type="PANTHER" id="PTHR43581">
    <property type="entry name" value="ATP/GTP PHOSPHATASE"/>
    <property type="match status" value="1"/>
</dbReference>
<dbReference type="Proteomes" id="UP000663981">
    <property type="component" value="Unassembled WGS sequence"/>
</dbReference>
<dbReference type="SMART" id="SM00382">
    <property type="entry name" value="AAA"/>
    <property type="match status" value="1"/>
</dbReference>
<name>A0ABS3N8Q4_9BACI</name>
<dbReference type="InterPro" id="IPR003593">
    <property type="entry name" value="AAA+_ATPase"/>
</dbReference>
<dbReference type="Pfam" id="PF13304">
    <property type="entry name" value="AAA_21"/>
    <property type="match status" value="1"/>
</dbReference>
<reference evidence="2 3" key="1">
    <citation type="submission" date="2021-03" db="EMBL/GenBank/DDBJ databases">
        <title>Whole genome sequence of Metabacillus bambusae BG109.</title>
        <authorList>
            <person name="Jeong J.W."/>
        </authorList>
    </citation>
    <scope>NUCLEOTIDE SEQUENCE [LARGE SCALE GENOMIC DNA]</scope>
    <source>
        <strain evidence="2 3">BG109</strain>
    </source>
</reference>
<keyword evidence="3" id="KW-1185">Reference proteome</keyword>
<accession>A0ABS3N8Q4</accession>
<dbReference type="Gene3D" id="3.40.50.300">
    <property type="entry name" value="P-loop containing nucleotide triphosphate hydrolases"/>
    <property type="match status" value="1"/>
</dbReference>
<dbReference type="RefSeq" id="WP_207981214.1">
    <property type="nucleotide sequence ID" value="NZ_JAGDEL010000021.1"/>
</dbReference>
<feature type="domain" description="AAA+ ATPase" evidence="1">
    <location>
        <begin position="21"/>
        <end position="328"/>
    </location>
</feature>
<evidence type="ECO:0000313" key="2">
    <source>
        <dbReference type="EMBL" id="MBO1514298.1"/>
    </source>
</evidence>
<protein>
    <submittedName>
        <fullName evidence="2">AAA family ATPase</fullName>
    </submittedName>
</protein>
<dbReference type="InterPro" id="IPR051396">
    <property type="entry name" value="Bact_Antivir_Def_Nuclease"/>
</dbReference>
<evidence type="ECO:0000259" key="1">
    <source>
        <dbReference type="SMART" id="SM00382"/>
    </source>
</evidence>
<dbReference type="InterPro" id="IPR027417">
    <property type="entry name" value="P-loop_NTPase"/>
</dbReference>
<evidence type="ECO:0000313" key="3">
    <source>
        <dbReference type="Proteomes" id="UP000663981"/>
    </source>
</evidence>
<dbReference type="InterPro" id="IPR003959">
    <property type="entry name" value="ATPase_AAA_core"/>
</dbReference>